<evidence type="ECO:0000256" key="1">
    <source>
        <dbReference type="ARBA" id="ARBA00004245"/>
    </source>
</evidence>
<dbReference type="SUPFAM" id="SSF52200">
    <property type="entry name" value="Toll/Interleukin receptor TIR domain"/>
    <property type="match status" value="1"/>
</dbReference>
<dbReference type="GO" id="GO:0005737">
    <property type="term" value="C:cytoplasm"/>
    <property type="evidence" value="ECO:0007669"/>
    <property type="project" value="TreeGrafter"/>
</dbReference>
<evidence type="ECO:0000256" key="2">
    <source>
        <dbReference type="ARBA" id="ARBA00009622"/>
    </source>
</evidence>
<comment type="caution">
    <text evidence="13">The sequence shown here is derived from an EMBL/GenBank/DDBJ whole genome shotgun (WGS) entry which is preliminary data.</text>
</comment>
<dbReference type="OrthoDB" id="596297at2"/>
<evidence type="ECO:0000256" key="9">
    <source>
        <dbReference type="ARBA" id="ARBA00023212"/>
    </source>
</evidence>
<dbReference type="PANTHER" id="PTHR45783">
    <property type="entry name" value="KINESIN LIGHT CHAIN"/>
    <property type="match status" value="1"/>
</dbReference>
<dbReference type="GO" id="GO:0019894">
    <property type="term" value="F:kinesin binding"/>
    <property type="evidence" value="ECO:0007669"/>
    <property type="project" value="TreeGrafter"/>
</dbReference>
<proteinExistence type="inferred from homology"/>
<dbReference type="GO" id="GO:0043531">
    <property type="term" value="F:ADP binding"/>
    <property type="evidence" value="ECO:0007669"/>
    <property type="project" value="InterPro"/>
</dbReference>
<keyword evidence="7" id="KW-0175">Coiled coil</keyword>
<dbReference type="EMBL" id="VDCH01000001">
    <property type="protein sequence ID" value="TNJ40296.1"/>
    <property type="molecule type" value="Genomic_DNA"/>
</dbReference>
<keyword evidence="9" id="KW-0206">Cytoskeleton</keyword>
<evidence type="ECO:0000256" key="10">
    <source>
        <dbReference type="PROSITE-ProRule" id="PRU00339"/>
    </source>
</evidence>
<keyword evidence="5" id="KW-0677">Repeat</keyword>
<evidence type="ECO:0000313" key="13">
    <source>
        <dbReference type="EMBL" id="TNJ40296.1"/>
    </source>
</evidence>
<dbReference type="Gene3D" id="3.40.50.300">
    <property type="entry name" value="P-loop containing nucleotide triphosphate hydrolases"/>
    <property type="match status" value="1"/>
</dbReference>
<dbReference type="Gene3D" id="3.40.50.10140">
    <property type="entry name" value="Toll/interleukin-1 receptor homology (TIR) domain"/>
    <property type="match status" value="1"/>
</dbReference>
<protein>
    <submittedName>
        <fullName evidence="13">Tetratricopeptide repeat protein</fullName>
    </submittedName>
</protein>
<dbReference type="SMART" id="SM00028">
    <property type="entry name" value="TPR"/>
    <property type="match status" value="6"/>
</dbReference>
<dbReference type="InterPro" id="IPR011990">
    <property type="entry name" value="TPR-like_helical_dom_sf"/>
</dbReference>
<feature type="repeat" description="TPR" evidence="10">
    <location>
        <begin position="762"/>
        <end position="795"/>
    </location>
</feature>
<accession>A0A5C4SA41</accession>
<name>A0A5C4SA41_CHLTI</name>
<dbReference type="Gene3D" id="1.25.40.10">
    <property type="entry name" value="Tetratricopeptide repeat domain"/>
    <property type="match status" value="2"/>
</dbReference>
<dbReference type="PRINTS" id="PR00381">
    <property type="entry name" value="KINESINLIGHT"/>
</dbReference>
<dbReference type="Pfam" id="PF13676">
    <property type="entry name" value="TIR_2"/>
    <property type="match status" value="1"/>
</dbReference>
<dbReference type="Pfam" id="PF25000">
    <property type="entry name" value="DUF7779"/>
    <property type="match status" value="1"/>
</dbReference>
<dbReference type="GO" id="GO:0005874">
    <property type="term" value="C:microtubule"/>
    <property type="evidence" value="ECO:0007669"/>
    <property type="project" value="UniProtKB-KW"/>
</dbReference>
<dbReference type="InterPro" id="IPR002182">
    <property type="entry name" value="NB-ARC"/>
</dbReference>
<dbReference type="AlphaFoldDB" id="A0A5C4SA41"/>
<dbReference type="SUPFAM" id="SSF48452">
    <property type="entry name" value="TPR-like"/>
    <property type="match status" value="2"/>
</dbReference>
<feature type="region of interest" description="Disordered" evidence="11">
    <location>
        <begin position="139"/>
        <end position="162"/>
    </location>
</feature>
<dbReference type="InterPro" id="IPR035897">
    <property type="entry name" value="Toll_tir_struct_dom_sf"/>
</dbReference>
<dbReference type="InterPro" id="IPR019734">
    <property type="entry name" value="TPR_rpt"/>
</dbReference>
<dbReference type="Pfam" id="PF13374">
    <property type="entry name" value="TPR_10"/>
    <property type="match status" value="1"/>
</dbReference>
<gene>
    <name evidence="13" type="ORF">FGF66_00590</name>
</gene>
<keyword evidence="6 10" id="KW-0802">TPR repeat</keyword>
<reference evidence="13 14" key="1">
    <citation type="submission" date="2019-05" db="EMBL/GenBank/DDBJ databases">
        <title>Draft Whole-Genome sequence of the green sulfur bacterium Chlorobaculum thiosulfatiphilum DSM 249.</title>
        <authorList>
            <person name="Meyer T.E."/>
            <person name="Kyndt J.A."/>
        </authorList>
    </citation>
    <scope>NUCLEOTIDE SEQUENCE [LARGE SCALE GENOMIC DNA]</scope>
    <source>
        <strain evidence="13 14">DSM 249</strain>
    </source>
</reference>
<comment type="subcellular location">
    <subcellularLocation>
        <location evidence="1">Cytoplasm</location>
        <location evidence="1">Cytoskeleton</location>
    </subcellularLocation>
</comment>
<evidence type="ECO:0000313" key="14">
    <source>
        <dbReference type="Proteomes" id="UP000308271"/>
    </source>
</evidence>
<dbReference type="InterPro" id="IPR000157">
    <property type="entry name" value="TIR_dom"/>
</dbReference>
<dbReference type="SUPFAM" id="SSF52540">
    <property type="entry name" value="P-loop containing nucleoside triphosphate hydrolases"/>
    <property type="match status" value="1"/>
</dbReference>
<dbReference type="RefSeq" id="WP_139455768.1">
    <property type="nucleotide sequence ID" value="NZ_VDCH01000001.1"/>
</dbReference>
<comment type="similarity">
    <text evidence="2">Belongs to the kinesin light chain family.</text>
</comment>
<dbReference type="Pfam" id="PF00931">
    <property type="entry name" value="NB-ARC"/>
    <property type="match status" value="1"/>
</dbReference>
<evidence type="ECO:0000256" key="6">
    <source>
        <dbReference type="ARBA" id="ARBA00022803"/>
    </source>
</evidence>
<keyword evidence="4" id="KW-0493">Microtubule</keyword>
<dbReference type="NCBIfam" id="NF040586">
    <property type="entry name" value="FxSxx_TPR"/>
    <property type="match status" value="1"/>
</dbReference>
<dbReference type="SMART" id="SM00255">
    <property type="entry name" value="TIR"/>
    <property type="match status" value="1"/>
</dbReference>
<evidence type="ECO:0000256" key="5">
    <source>
        <dbReference type="ARBA" id="ARBA00022737"/>
    </source>
</evidence>
<keyword evidence="3" id="KW-0963">Cytoplasm</keyword>
<dbReference type="PROSITE" id="PS50104">
    <property type="entry name" value="TIR"/>
    <property type="match status" value="1"/>
</dbReference>
<dbReference type="InterPro" id="IPR027417">
    <property type="entry name" value="P-loop_NTPase"/>
</dbReference>
<dbReference type="GO" id="GO:0005871">
    <property type="term" value="C:kinesin complex"/>
    <property type="evidence" value="ECO:0007669"/>
    <property type="project" value="InterPro"/>
</dbReference>
<dbReference type="PANTHER" id="PTHR45783:SF3">
    <property type="entry name" value="KINESIN LIGHT CHAIN"/>
    <property type="match status" value="1"/>
</dbReference>
<evidence type="ECO:0000256" key="8">
    <source>
        <dbReference type="ARBA" id="ARBA00023175"/>
    </source>
</evidence>
<feature type="domain" description="TIR" evidence="12">
    <location>
        <begin position="4"/>
        <end position="136"/>
    </location>
</feature>
<dbReference type="GO" id="GO:0007018">
    <property type="term" value="P:microtubule-based movement"/>
    <property type="evidence" value="ECO:0007669"/>
    <property type="project" value="TreeGrafter"/>
</dbReference>
<dbReference type="PROSITE" id="PS50005">
    <property type="entry name" value="TPR"/>
    <property type="match status" value="2"/>
</dbReference>
<dbReference type="InterPro" id="IPR002151">
    <property type="entry name" value="Kinesin_light"/>
</dbReference>
<dbReference type="InterPro" id="IPR056681">
    <property type="entry name" value="DUF7779"/>
</dbReference>
<keyword evidence="14" id="KW-1185">Reference proteome</keyword>
<sequence>MPQDKKDFFISYTSADRQWAEWIAWHLEDAGYSTVIQAWDFRAGGNFILEMHHAVIDTGRTIAVLSERYQQALYTQPEWAAALVHDPTGKKRLVVPVRIEDVKPEGLFAPLIYIDLAGLAEEPAKEKLLADIRATMSDEPVRPKTAPNFPGHTGTTPSAISQPPRFPGMLPAVWNVPLQRNPNFTGREAILTWLHEQFGASAKQIIHGMGGVGKSQIANEYCYRNAGDYDVVWWLRAEEEPSLIADFTALATALNLPEKDAEEQEVVIRAVRQWLDRHDGWLLIFDNARNVESLRGYLPQGASGHALITSRNPDWRHVGKPHEIVKWLRPDSVAFLQKRTGKDDPAAADGIANELGDLPLALEQAGAYICAKQKSLAEYLADFQQFRTELWKREKKPSDYPDTVATTWLMAFKAIEDVPLAKELLLFCSVVAPDNIPKSLVKSALEYTAGQDGEPAAISNFTLDDARGALCSYSLLTADTDSFSIHRLVQTVAQDRTGEDEIARYRAIMLKVLNKQFPREGYNNPAFWPECEQLLAHAEKIAEEGKPMVETATLLNSMGSYYHGRTFYAKAEPLYRRSLQIREDFLGSGNPDVATNLNNLASLLKDQGKYGEAEPLHRRALKIREEQLGGGHPDVAQSLNNLASLLQDQGKYGEAEPLYRRSLKIREGHFGNEHPDVAGGLNNLAGLLRAQGMYAEAEPLYRRSLTIWEDQLGSEHPVVAISLNNFALLLYAQGKYTEAEPLYRRSMKIWEEQLGGEHPNVAASLNNLGGLLKEQGKYAEAEALFERAVQICENVLGESHPNTITAKENLAVLWKDMSKG</sequence>
<evidence type="ECO:0000256" key="4">
    <source>
        <dbReference type="ARBA" id="ARBA00022701"/>
    </source>
</evidence>
<evidence type="ECO:0000256" key="7">
    <source>
        <dbReference type="ARBA" id="ARBA00023054"/>
    </source>
</evidence>
<dbReference type="Pfam" id="PF13424">
    <property type="entry name" value="TPR_12"/>
    <property type="match status" value="2"/>
</dbReference>
<evidence type="ECO:0000259" key="12">
    <source>
        <dbReference type="PROSITE" id="PS50104"/>
    </source>
</evidence>
<dbReference type="Proteomes" id="UP000308271">
    <property type="component" value="Unassembled WGS sequence"/>
</dbReference>
<keyword evidence="8" id="KW-0505">Motor protein</keyword>
<organism evidence="13 14">
    <name type="scientific">Chlorobaculum thiosulfatiphilum</name>
    <name type="common">Chlorobium limicola f.sp. thiosulfatophilum</name>
    <dbReference type="NCBI Taxonomy" id="115852"/>
    <lineage>
        <taxon>Bacteria</taxon>
        <taxon>Pseudomonadati</taxon>
        <taxon>Chlorobiota</taxon>
        <taxon>Chlorobiia</taxon>
        <taxon>Chlorobiales</taxon>
        <taxon>Chlorobiaceae</taxon>
        <taxon>Chlorobaculum</taxon>
    </lineage>
</organism>
<dbReference type="GO" id="GO:0007165">
    <property type="term" value="P:signal transduction"/>
    <property type="evidence" value="ECO:0007669"/>
    <property type="project" value="InterPro"/>
</dbReference>
<evidence type="ECO:0000256" key="3">
    <source>
        <dbReference type="ARBA" id="ARBA00022490"/>
    </source>
</evidence>
<feature type="repeat" description="TPR" evidence="10">
    <location>
        <begin position="636"/>
        <end position="669"/>
    </location>
</feature>
<evidence type="ECO:0000256" key="11">
    <source>
        <dbReference type="SAM" id="MobiDB-lite"/>
    </source>
</evidence>